<dbReference type="InterPro" id="IPR003607">
    <property type="entry name" value="HD/PDEase_dom"/>
</dbReference>
<sequence length="197" mass="22485">MTTKEIQKDLKNKLKPARYEHTLGVSDTAQHLAKIHGYDCAKAALAGLLHDCAKYMADDKKIALCREYGVSISDAEYKNPSLLHAKCGAILAEHEYQIIDFDILHAIRVHTTGVPDMSLLDKIIFIADYIEPNRDKAPHLKELRKLADKDLDETTYLILKDTVDYLKAHEDQPMDPTTVSAYEYYRDWHNSQNRKGV</sequence>
<name>A0A2V1JZ18_EUBRA</name>
<dbReference type="GO" id="GO:0000166">
    <property type="term" value="F:nucleotide binding"/>
    <property type="evidence" value="ECO:0007669"/>
    <property type="project" value="UniProtKB-KW"/>
</dbReference>
<dbReference type="EMBL" id="JRFU01000014">
    <property type="protein sequence ID" value="PWE87818.1"/>
    <property type="molecule type" value="Genomic_DNA"/>
</dbReference>
<evidence type="ECO:0000256" key="2">
    <source>
        <dbReference type="ARBA" id="ARBA00022723"/>
    </source>
</evidence>
<dbReference type="OrthoDB" id="5295945at2"/>
<evidence type="ECO:0000256" key="1">
    <source>
        <dbReference type="ARBA" id="ARBA00012506"/>
    </source>
</evidence>
<protein>
    <recommendedName>
        <fullName evidence="1">bis(5'-nucleosyl)-tetraphosphatase (symmetrical)</fullName>
        <ecNumber evidence="1">3.6.1.41</ecNumber>
    </recommendedName>
</protein>
<proteinExistence type="predicted"/>
<dbReference type="Gene3D" id="1.10.3210.10">
    <property type="entry name" value="Hypothetical protein af1432"/>
    <property type="match status" value="1"/>
</dbReference>
<dbReference type="SUPFAM" id="SSF109604">
    <property type="entry name" value="HD-domain/PDEase-like"/>
    <property type="match status" value="1"/>
</dbReference>
<dbReference type="Proteomes" id="UP000245288">
    <property type="component" value="Unassembled WGS sequence"/>
</dbReference>
<evidence type="ECO:0000256" key="5">
    <source>
        <dbReference type="ARBA" id="ARBA00023004"/>
    </source>
</evidence>
<evidence type="ECO:0000313" key="9">
    <source>
        <dbReference type="Proteomes" id="UP000245288"/>
    </source>
</evidence>
<dbReference type="NCBIfam" id="TIGR00488">
    <property type="entry name" value="bis(5'-nucleosyl)-tetraphosphatase (symmetrical) YqeK"/>
    <property type="match status" value="1"/>
</dbReference>
<keyword evidence="2" id="KW-0479">Metal-binding</keyword>
<reference evidence="8 9" key="1">
    <citation type="submission" date="2014-09" db="EMBL/GenBank/DDBJ databases">
        <title>Butyrate-producing bacteria isolated from human gut.</title>
        <authorList>
            <person name="Zhang Q."/>
            <person name="Zhao L."/>
        </authorList>
    </citation>
    <scope>NUCLEOTIDE SEQUENCE [LARGE SCALE GENOMIC DNA]</scope>
    <source>
        <strain evidence="8 9">21</strain>
    </source>
</reference>
<evidence type="ECO:0000259" key="7">
    <source>
        <dbReference type="PROSITE" id="PS51831"/>
    </source>
</evidence>
<keyword evidence="5" id="KW-0408">Iron</keyword>
<dbReference type="RefSeq" id="WP_109214615.1">
    <property type="nucleotide sequence ID" value="NZ_JBGLFH010000002.1"/>
</dbReference>
<dbReference type="CDD" id="cd00077">
    <property type="entry name" value="HDc"/>
    <property type="match status" value="1"/>
</dbReference>
<dbReference type="GO" id="GO:0046872">
    <property type="term" value="F:metal ion binding"/>
    <property type="evidence" value="ECO:0007669"/>
    <property type="project" value="UniProtKB-KW"/>
</dbReference>
<gene>
    <name evidence="8" type="ORF">LG34_01920</name>
</gene>
<comment type="caution">
    <text evidence="8">The sequence shown here is derived from an EMBL/GenBank/DDBJ whole genome shotgun (WGS) entry which is preliminary data.</text>
</comment>
<dbReference type="PANTHER" id="PTHR35795">
    <property type="entry name" value="SLR1885 PROTEIN"/>
    <property type="match status" value="1"/>
</dbReference>
<evidence type="ECO:0000256" key="6">
    <source>
        <dbReference type="ARBA" id="ARBA00049417"/>
    </source>
</evidence>
<feature type="domain" description="HD" evidence="7">
    <location>
        <begin position="18"/>
        <end position="133"/>
    </location>
</feature>
<evidence type="ECO:0000313" key="8">
    <source>
        <dbReference type="EMBL" id="PWE87818.1"/>
    </source>
</evidence>
<evidence type="ECO:0000256" key="4">
    <source>
        <dbReference type="ARBA" id="ARBA00022801"/>
    </source>
</evidence>
<organism evidence="8 9">
    <name type="scientific">Eubacterium ramulus</name>
    <dbReference type="NCBI Taxonomy" id="39490"/>
    <lineage>
        <taxon>Bacteria</taxon>
        <taxon>Bacillati</taxon>
        <taxon>Bacillota</taxon>
        <taxon>Clostridia</taxon>
        <taxon>Eubacteriales</taxon>
        <taxon>Eubacteriaceae</taxon>
        <taxon>Eubacterium</taxon>
    </lineage>
</organism>
<keyword evidence="4" id="KW-0378">Hydrolase</keyword>
<accession>A0A2V1JZ18</accession>
<dbReference type="SMART" id="SM00471">
    <property type="entry name" value="HDc"/>
    <property type="match status" value="1"/>
</dbReference>
<dbReference type="PANTHER" id="PTHR35795:SF1">
    <property type="entry name" value="BIS(5'-NUCLEOSYL)-TETRAPHOSPHATASE, SYMMETRICAL"/>
    <property type="match status" value="1"/>
</dbReference>
<evidence type="ECO:0000256" key="3">
    <source>
        <dbReference type="ARBA" id="ARBA00022741"/>
    </source>
</evidence>
<keyword evidence="3" id="KW-0547">Nucleotide-binding</keyword>
<dbReference type="EC" id="3.6.1.41" evidence="1"/>
<dbReference type="InterPro" id="IPR006674">
    <property type="entry name" value="HD_domain"/>
</dbReference>
<dbReference type="Pfam" id="PF01966">
    <property type="entry name" value="HD"/>
    <property type="match status" value="1"/>
</dbReference>
<dbReference type="PROSITE" id="PS51831">
    <property type="entry name" value="HD"/>
    <property type="match status" value="1"/>
</dbReference>
<keyword evidence="9" id="KW-1185">Reference proteome</keyword>
<dbReference type="GO" id="GO:0008803">
    <property type="term" value="F:bis(5'-nucleosyl)-tetraphosphatase (symmetrical) activity"/>
    <property type="evidence" value="ECO:0007669"/>
    <property type="project" value="UniProtKB-EC"/>
</dbReference>
<comment type="catalytic activity">
    <reaction evidence="6">
        <text>P(1),P(4)-bis(5'-adenosyl) tetraphosphate + H2O = 2 ADP + 2 H(+)</text>
        <dbReference type="Rhea" id="RHEA:24252"/>
        <dbReference type="ChEBI" id="CHEBI:15377"/>
        <dbReference type="ChEBI" id="CHEBI:15378"/>
        <dbReference type="ChEBI" id="CHEBI:58141"/>
        <dbReference type="ChEBI" id="CHEBI:456216"/>
        <dbReference type="EC" id="3.6.1.41"/>
    </reaction>
</comment>
<dbReference type="InterPro" id="IPR051094">
    <property type="entry name" value="Diverse_Catalytic_Enzymes"/>
</dbReference>
<dbReference type="InterPro" id="IPR005249">
    <property type="entry name" value="YqeK"/>
</dbReference>
<dbReference type="AlphaFoldDB" id="A0A2V1JZ18"/>